<keyword evidence="1 3" id="KW-0378">Hydrolase</keyword>
<name>B9KJ16_ANAMF</name>
<organism evidence="3 4">
    <name type="scientific">Anaplasma marginale (strain Florida)</name>
    <dbReference type="NCBI Taxonomy" id="320483"/>
    <lineage>
        <taxon>Bacteria</taxon>
        <taxon>Pseudomonadati</taxon>
        <taxon>Pseudomonadota</taxon>
        <taxon>Alphaproteobacteria</taxon>
        <taxon>Rickettsiales</taxon>
        <taxon>Anaplasmataceae</taxon>
        <taxon>Anaplasma</taxon>
    </lineage>
</organism>
<protein>
    <recommendedName>
        <fullName evidence="1">Metal-dependent carboxypeptidase</fullName>
        <ecNumber evidence="1">3.4.17.19</ecNumber>
    </recommendedName>
</protein>
<dbReference type="GO" id="GO:0004181">
    <property type="term" value="F:metallocarboxypeptidase activity"/>
    <property type="evidence" value="ECO:0007669"/>
    <property type="project" value="UniProtKB-UniRule"/>
</dbReference>
<comment type="catalytic activity">
    <reaction evidence="1">
        <text>Release of a C-terminal amino acid with broad specificity, except for -Pro.</text>
        <dbReference type="EC" id="3.4.17.19"/>
    </reaction>
</comment>
<accession>B9KJ16</accession>
<dbReference type="EC" id="3.4.17.19" evidence="1"/>
<dbReference type="PANTHER" id="PTHR34217">
    <property type="entry name" value="METAL-DEPENDENT CARBOXYPEPTIDASE"/>
    <property type="match status" value="1"/>
</dbReference>
<dbReference type="KEGG" id="amf:AMF_639"/>
<dbReference type="HOGENOM" id="CLU_032916_1_0_5"/>
<dbReference type="PROSITE" id="PS52034">
    <property type="entry name" value="PEPTIDASE_M32"/>
    <property type="match status" value="1"/>
</dbReference>
<proteinExistence type="inferred from homology"/>
<dbReference type="STRING" id="320483.AMF_639"/>
<keyword evidence="2" id="KW-0862">Zinc</keyword>
<keyword evidence="1" id="KW-0482">Metalloprotease</keyword>
<keyword evidence="4" id="KW-1185">Reference proteome</keyword>
<dbReference type="Proteomes" id="UP000007307">
    <property type="component" value="Chromosome"/>
</dbReference>
<comment type="function">
    <text evidence="1">Broad specificity carboxypetidase that releases amino acids sequentially from the C-terminus, including neutral, aromatic, polar and basic residues.</text>
</comment>
<comment type="similarity">
    <text evidence="1">Belongs to the peptidase M32 family.</text>
</comment>
<dbReference type="InterPro" id="IPR001333">
    <property type="entry name" value="Peptidase_M32_Taq"/>
</dbReference>
<dbReference type="GO" id="GO:0046872">
    <property type="term" value="F:metal ion binding"/>
    <property type="evidence" value="ECO:0007669"/>
    <property type="project" value="UniProtKB-KW"/>
</dbReference>
<dbReference type="Pfam" id="PF02074">
    <property type="entry name" value="Peptidase_M32"/>
    <property type="match status" value="1"/>
</dbReference>
<dbReference type="SUPFAM" id="SSF55486">
    <property type="entry name" value="Metalloproteases ('zincins'), catalytic domain"/>
    <property type="match status" value="1"/>
</dbReference>
<dbReference type="eggNOG" id="COG2317">
    <property type="taxonomic scope" value="Bacteria"/>
</dbReference>
<keyword evidence="1 2" id="KW-0479">Metal-binding</keyword>
<dbReference type="EMBL" id="CP001079">
    <property type="protein sequence ID" value="ACM49478.1"/>
    <property type="molecule type" value="Genomic_DNA"/>
</dbReference>
<dbReference type="PANTHER" id="PTHR34217:SF1">
    <property type="entry name" value="CARBOXYPEPTIDASE 1"/>
    <property type="match status" value="1"/>
</dbReference>
<evidence type="ECO:0000256" key="1">
    <source>
        <dbReference type="PIRNR" id="PIRNR006615"/>
    </source>
</evidence>
<dbReference type="PIRSF" id="PIRSF006615">
    <property type="entry name" value="Zn_crbxpep_Taq"/>
    <property type="match status" value="1"/>
</dbReference>
<dbReference type="Gene3D" id="1.10.1370.30">
    <property type="match status" value="1"/>
</dbReference>
<dbReference type="AlphaFoldDB" id="B9KJ16"/>
<feature type="binding site" evidence="2">
    <location>
        <position position="331"/>
    </location>
    <ligand>
        <name>Zn(2+)</name>
        <dbReference type="ChEBI" id="CHEBI:29105"/>
        <note>catalytic</note>
    </ligand>
</feature>
<reference evidence="3 4" key="1">
    <citation type="journal article" date="2009" name="BMC Genomics">
        <title>Conservation in the face of diversity: multistrain analysis of an intracellular bacterium.</title>
        <authorList>
            <person name="Dark M.J."/>
            <person name="Herndon D.R."/>
            <person name="Kappmeyer L.S."/>
            <person name="Gonzales M.P."/>
            <person name="Nordeen E."/>
            <person name="Palmer G.H."/>
            <person name="Knowles D.P. Jr."/>
            <person name="Brayton K.A."/>
        </authorList>
    </citation>
    <scope>NUCLEOTIDE SEQUENCE [LARGE SCALE GENOMIC DNA]</scope>
    <source>
        <strain evidence="3 4">Florida</strain>
    </source>
</reference>
<comment type="cofactor">
    <cofactor evidence="2">
        <name>Zn(2+)</name>
        <dbReference type="ChEBI" id="CHEBI:29105"/>
    </cofactor>
    <text evidence="2">Binds 1 zinc ion per subunit.</text>
</comment>
<dbReference type="GO" id="GO:0006508">
    <property type="term" value="P:proteolysis"/>
    <property type="evidence" value="ECO:0007669"/>
    <property type="project" value="UniProtKB-UniRule"/>
</dbReference>
<evidence type="ECO:0000313" key="4">
    <source>
        <dbReference type="Proteomes" id="UP000007307"/>
    </source>
</evidence>
<keyword evidence="1 3" id="KW-0121">Carboxypeptidase</keyword>
<keyword evidence="1" id="KW-0645">Protease</keyword>
<sequence>MVNLAHVCLTDGGLLSCFWVCLSGPVSSRVLCARVSVVVRMKHYKFLEQVFAKVCHVIGVVRVLYADDSDSDSKISRICTLREVVQEIVDSEAVAESIDFALANKGQLGDWEVANLHCMNRMYKRLRGLPIDLVSGLVKARVACRMKWMLFCQGNEPARSVLECLADVVRLSSEAAAMKVEDLGAASKYDVMLGAYDGDLTTKKMDEVFTDMGAFFRQFAGEVINRQSSSEAHPAKTVASDKQMALCRHIASAVGGGLLEAMCSHRKMDLLSEEGVASSVKRSADDYGECDYRLALRDVLENVGKFLYCSNLPQKWKHQPVGGCPGSMMYEAQGLLMSRHLLRDRGFISFILPAMKKLLSIRGKAADVDNIYAHLTEVQPNMLLEKSDEVSSLAHVMLRYALEKEIINDDLKVSELPDAWAQGMKYYFDSVPSDDKEGFMQDDYWVSGIFGYVPCRVVSSVAASQIFAAIKNSKVDVCGGVENGDFSGVVGWLNKHIYSHGGRYSSTTLLKKITGKRVDVDSYKNYLIGRYLSM</sequence>
<dbReference type="PRINTS" id="PR00998">
    <property type="entry name" value="CRBOXYPTASET"/>
</dbReference>
<evidence type="ECO:0000313" key="3">
    <source>
        <dbReference type="EMBL" id="ACM49478.1"/>
    </source>
</evidence>
<gene>
    <name evidence="3" type="ordered locus">AMF_639</name>
</gene>
<evidence type="ECO:0000256" key="2">
    <source>
        <dbReference type="PIRSR" id="PIRSR006615-1"/>
    </source>
</evidence>